<proteinExistence type="predicted"/>
<organism evidence="1">
    <name type="scientific">uncultured Caudovirales phage</name>
    <dbReference type="NCBI Taxonomy" id="2100421"/>
    <lineage>
        <taxon>Viruses</taxon>
        <taxon>Duplodnaviria</taxon>
        <taxon>Heunggongvirae</taxon>
        <taxon>Uroviricota</taxon>
        <taxon>Caudoviricetes</taxon>
        <taxon>Peduoviridae</taxon>
        <taxon>Maltschvirus</taxon>
        <taxon>Maltschvirus maltsch</taxon>
    </lineage>
</organism>
<accession>A0A6J5LIT5</accession>
<reference evidence="1" key="1">
    <citation type="submission" date="2020-04" db="EMBL/GenBank/DDBJ databases">
        <authorList>
            <person name="Chiriac C."/>
            <person name="Salcher M."/>
            <person name="Ghai R."/>
            <person name="Kavagutti S V."/>
        </authorList>
    </citation>
    <scope>NUCLEOTIDE SEQUENCE</scope>
</reference>
<dbReference type="EMBL" id="LR796270">
    <property type="protein sequence ID" value="CAB4132910.1"/>
    <property type="molecule type" value="Genomic_DNA"/>
</dbReference>
<protein>
    <submittedName>
        <fullName evidence="1">Uncharacterized protein</fullName>
    </submittedName>
</protein>
<name>A0A6J5LIT5_9CAUD</name>
<sequence length="730" mass="77874">MSYTYNTGLTQTIPTTYTYTANITGYDANTKIATLDAPVDFSLGYNSVVGPVSSQYTIVGNITNVSKAIQAGNSLPQMSTDESGNFVGIFNVPPGVFQTGSRVFRVDNRSVSTDPGTATTYAEATFTASGLSATAQKLQFAPSIDSSDTTFTQVNEEAKKLIRTIKTESPWDPIAQTFIIDKNNFPNGAFLNSIKVFFATKPTTTNDAVTLSIVGTLNGYPNGKTLDYSKVTLNANQVIASAKPYYLDASTYTEFVFSAPVYIQADTLYAFMLQTNNSAYSVYYAQQNSTAIASSVGANTASANTTTTKIGSAPYVGALFESQNGITWTADQTKDLMFVIDRCVFDTSKTPQVQFVVPKGLPFRKFGQHDIQFKLDSNNVTNLFGNLSESLPSDAYNLTTTDFIPTSTSVDYGYQATLLNTGSLGAIAPASPGKLGSPTFDNIYLNDGQGERYLDKNSNNSFILYATMVSNDANVSPIIADDGVSLYNIRNVINNMGIFNNVISVANTGSGYYNQNTLSAVISSPNVGGSSAVLGVKANTQSGQISSVYVISPGAGYITNPTITIVDANTTPGTGATISVIGETSSTGGNSFAKYFTKKVVLAPGNDSGDLRVYYTAYKPAGSDVYVYYKILSGNDSQPFESGTWQLMTQTTNTNTYSSSRTDLIEYEYAPGLFGSGNANNNISYVSSNGQTYTSFIQFAIKVVFASSDPTNVPFLADIRALALPSGTGI</sequence>
<evidence type="ECO:0000313" key="1">
    <source>
        <dbReference type="EMBL" id="CAB4132910.1"/>
    </source>
</evidence>
<gene>
    <name evidence="1" type="ORF">UFOVP250_8</name>
</gene>